<dbReference type="Pfam" id="PF02958">
    <property type="entry name" value="EcKL"/>
    <property type="match status" value="1"/>
</dbReference>
<evidence type="ECO:0000313" key="2">
    <source>
        <dbReference type="EMBL" id="KAK4884397.1"/>
    </source>
</evidence>
<dbReference type="EMBL" id="JARPUR010000001">
    <property type="protein sequence ID" value="KAK4884397.1"/>
    <property type="molecule type" value="Genomic_DNA"/>
</dbReference>
<sequence>MVDEALVSNKIQEYFSRLLAQSGIKICAITISKGVEKGKNIVGTIAKVEVQDSENENKFYYFIIKSAPRDLKFRKFIQSSILFEREMYLYTKVLPEFDKFQQEINVTNPFQSYAKYFGATVEELDEAIVMQDMVADGYKLLNSEKSLDYEHIVLVLKEYGKFHALSYALRERKPQVFSELISNTVEDYFTGQAWNTLKLPIQMTLQKAIKTINSIEHEVLHKKMASFLNKVTETLKKVLKVETPTKYDVIGHGDCWINNILFKYENIENPNFPTKICFIDWQFSRVGSPALDISYFLFTSTDTILRKKHYDNFIREYHNSLCSFYSKLTDKSEICLPYKVLQEHLRKFSIYGLLMSIQALYLMLNKPKEEESESDVTKVVDILAYESTNMHEYNIRIKDMILDFDQLGYNFE</sequence>
<feature type="domain" description="CHK kinase-like" evidence="1">
    <location>
        <begin position="128"/>
        <end position="327"/>
    </location>
</feature>
<dbReference type="Proteomes" id="UP001353858">
    <property type="component" value="Unassembled WGS sequence"/>
</dbReference>
<dbReference type="PANTHER" id="PTHR11012:SF8">
    <property type="entry name" value="JUVENILE HORMONE-INDUCIBLE PROTEIN 26"/>
    <property type="match status" value="1"/>
</dbReference>
<comment type="caution">
    <text evidence="2">The sequence shown here is derived from an EMBL/GenBank/DDBJ whole genome shotgun (WGS) entry which is preliminary data.</text>
</comment>
<name>A0AAN7PF86_9COLE</name>
<dbReference type="InterPro" id="IPR015897">
    <property type="entry name" value="CHK_kinase-like"/>
</dbReference>
<gene>
    <name evidence="2" type="ORF">RN001_000668</name>
</gene>
<dbReference type="PANTHER" id="PTHR11012">
    <property type="entry name" value="PROTEIN KINASE-LIKE DOMAIN-CONTAINING"/>
    <property type="match status" value="1"/>
</dbReference>
<evidence type="ECO:0000259" key="1">
    <source>
        <dbReference type="SMART" id="SM00587"/>
    </source>
</evidence>
<evidence type="ECO:0000313" key="3">
    <source>
        <dbReference type="Proteomes" id="UP001353858"/>
    </source>
</evidence>
<dbReference type="SMART" id="SM00587">
    <property type="entry name" value="CHK"/>
    <property type="match status" value="1"/>
</dbReference>
<dbReference type="AlphaFoldDB" id="A0AAN7PF86"/>
<organism evidence="2 3">
    <name type="scientific">Aquatica leii</name>
    <dbReference type="NCBI Taxonomy" id="1421715"/>
    <lineage>
        <taxon>Eukaryota</taxon>
        <taxon>Metazoa</taxon>
        <taxon>Ecdysozoa</taxon>
        <taxon>Arthropoda</taxon>
        <taxon>Hexapoda</taxon>
        <taxon>Insecta</taxon>
        <taxon>Pterygota</taxon>
        <taxon>Neoptera</taxon>
        <taxon>Endopterygota</taxon>
        <taxon>Coleoptera</taxon>
        <taxon>Polyphaga</taxon>
        <taxon>Elateriformia</taxon>
        <taxon>Elateroidea</taxon>
        <taxon>Lampyridae</taxon>
        <taxon>Luciolinae</taxon>
        <taxon>Aquatica</taxon>
    </lineage>
</organism>
<reference evidence="3" key="1">
    <citation type="submission" date="2023-01" db="EMBL/GenBank/DDBJ databases">
        <title>Key to firefly adult light organ development and bioluminescence: homeobox transcription factors regulate luciferase expression and transportation to peroxisome.</title>
        <authorList>
            <person name="Fu X."/>
        </authorList>
    </citation>
    <scope>NUCLEOTIDE SEQUENCE [LARGE SCALE GENOMIC DNA]</scope>
</reference>
<proteinExistence type="predicted"/>
<dbReference type="InterPro" id="IPR004119">
    <property type="entry name" value="EcKL"/>
</dbReference>
<accession>A0AAN7PF86</accession>
<keyword evidence="3" id="KW-1185">Reference proteome</keyword>
<dbReference type="SUPFAM" id="SSF56112">
    <property type="entry name" value="Protein kinase-like (PK-like)"/>
    <property type="match status" value="1"/>
</dbReference>
<protein>
    <recommendedName>
        <fullName evidence="1">CHK kinase-like domain-containing protein</fullName>
    </recommendedName>
</protein>
<dbReference type="Gene3D" id="3.90.1200.10">
    <property type="match status" value="1"/>
</dbReference>
<dbReference type="InterPro" id="IPR011009">
    <property type="entry name" value="Kinase-like_dom_sf"/>
</dbReference>